<keyword evidence="2" id="KW-1185">Reference proteome</keyword>
<organism evidence="1 2">
    <name type="scientific">Ranatra chinensis</name>
    <dbReference type="NCBI Taxonomy" id="642074"/>
    <lineage>
        <taxon>Eukaryota</taxon>
        <taxon>Metazoa</taxon>
        <taxon>Ecdysozoa</taxon>
        <taxon>Arthropoda</taxon>
        <taxon>Hexapoda</taxon>
        <taxon>Insecta</taxon>
        <taxon>Pterygota</taxon>
        <taxon>Neoptera</taxon>
        <taxon>Paraneoptera</taxon>
        <taxon>Hemiptera</taxon>
        <taxon>Heteroptera</taxon>
        <taxon>Panheteroptera</taxon>
        <taxon>Nepomorpha</taxon>
        <taxon>Nepidae</taxon>
        <taxon>Ranatrinae</taxon>
        <taxon>Ranatra</taxon>
    </lineage>
</organism>
<evidence type="ECO:0000313" key="1">
    <source>
        <dbReference type="EMBL" id="KAL1124751.1"/>
    </source>
</evidence>
<gene>
    <name evidence="1" type="ORF">AAG570_001372</name>
</gene>
<sequence>MASKRRNMFYKNKKQETTDIVSLSETSYSLKAPNSKFKERDDILRYTSQGSPRHDFTTGNPVCSPQRILRKGLQEEDVLQDRQNVISFCNSSQSDIILWIFLTRRLGRESAVLTVVIHVFDPEREEEPLVVVPDDLCDELLWWRGVHGPHGSRREVTRVSPSCLLSLGGRGSWHDVRLAVSTDWPLASPRLTSATRFVCSLPLRPSVYLPIEEKLPLSLLR</sequence>
<name>A0ABD0YBQ0_9HEMI</name>
<dbReference type="AlphaFoldDB" id="A0ABD0YBQ0"/>
<comment type="caution">
    <text evidence="1">The sequence shown here is derived from an EMBL/GenBank/DDBJ whole genome shotgun (WGS) entry which is preliminary data.</text>
</comment>
<accession>A0ABD0YBQ0</accession>
<dbReference type="Proteomes" id="UP001558652">
    <property type="component" value="Unassembled WGS sequence"/>
</dbReference>
<protein>
    <submittedName>
        <fullName evidence="1">Uncharacterized protein</fullName>
    </submittedName>
</protein>
<proteinExistence type="predicted"/>
<evidence type="ECO:0000313" key="2">
    <source>
        <dbReference type="Proteomes" id="UP001558652"/>
    </source>
</evidence>
<reference evidence="1 2" key="1">
    <citation type="submission" date="2024-07" db="EMBL/GenBank/DDBJ databases">
        <title>Chromosome-level genome assembly of the water stick insect Ranatra chinensis (Heteroptera: Nepidae).</title>
        <authorList>
            <person name="Liu X."/>
        </authorList>
    </citation>
    <scope>NUCLEOTIDE SEQUENCE [LARGE SCALE GENOMIC DNA]</scope>
    <source>
        <strain evidence="1">Cailab_2021Rc</strain>
        <tissue evidence="1">Muscle</tissue>
    </source>
</reference>
<dbReference type="EMBL" id="JBFDAA010000010">
    <property type="protein sequence ID" value="KAL1124751.1"/>
    <property type="molecule type" value="Genomic_DNA"/>
</dbReference>